<evidence type="ECO:0008006" key="3">
    <source>
        <dbReference type="Google" id="ProtNLM"/>
    </source>
</evidence>
<protein>
    <recommendedName>
        <fullName evidence="3">HTH cro/C1-type domain-containing protein</fullName>
    </recommendedName>
</protein>
<dbReference type="EMBL" id="LT629750">
    <property type="protein sequence ID" value="SDT56732.1"/>
    <property type="molecule type" value="Genomic_DNA"/>
</dbReference>
<evidence type="ECO:0000313" key="1">
    <source>
        <dbReference type="EMBL" id="SDT56732.1"/>
    </source>
</evidence>
<evidence type="ECO:0000313" key="2">
    <source>
        <dbReference type="Proteomes" id="UP000243904"/>
    </source>
</evidence>
<gene>
    <name evidence="1" type="ORF">SAMN05444158_7102</name>
</gene>
<dbReference type="Proteomes" id="UP000243904">
    <property type="component" value="Chromosome I"/>
</dbReference>
<proteinExistence type="predicted"/>
<sequence length="96" mass="10061">MTGPELKQLREDLGEAIGRPLSVADMAKLCGLPPETGPDTIAEWEAGAGPNGPVAALLSFIAVGCDHYPLGEEIISAGDAELFRAMMRAGVIRRLS</sequence>
<keyword evidence="2" id="KW-1185">Reference proteome</keyword>
<organism evidence="1 2">
    <name type="scientific">Bradyrhizobium canariense</name>
    <dbReference type="NCBI Taxonomy" id="255045"/>
    <lineage>
        <taxon>Bacteria</taxon>
        <taxon>Pseudomonadati</taxon>
        <taxon>Pseudomonadota</taxon>
        <taxon>Alphaproteobacteria</taxon>
        <taxon>Hyphomicrobiales</taxon>
        <taxon>Nitrobacteraceae</taxon>
        <taxon>Bradyrhizobium</taxon>
    </lineage>
</organism>
<name>A0A1H2BFD5_9BRAD</name>
<dbReference type="AlphaFoldDB" id="A0A1H2BFD5"/>
<reference evidence="2" key="1">
    <citation type="submission" date="2016-10" db="EMBL/GenBank/DDBJ databases">
        <authorList>
            <person name="Varghese N."/>
            <person name="Submissions S."/>
        </authorList>
    </citation>
    <scope>NUCLEOTIDE SEQUENCE [LARGE SCALE GENOMIC DNA]</scope>
    <source>
        <strain evidence="2">GAS369</strain>
    </source>
</reference>
<accession>A0A1H2BFD5</accession>